<reference evidence="2" key="2">
    <citation type="journal article" date="2015" name="Fish Shellfish Immunol.">
        <title>Early steps in the European eel (Anguilla anguilla)-Vibrio vulnificus interaction in the gills: Role of the RtxA13 toxin.</title>
        <authorList>
            <person name="Callol A."/>
            <person name="Pajuelo D."/>
            <person name="Ebbesson L."/>
            <person name="Teles M."/>
            <person name="MacKenzie S."/>
            <person name="Amaro C."/>
        </authorList>
    </citation>
    <scope>NUCLEOTIDE SEQUENCE</scope>
</reference>
<dbReference type="EMBL" id="GBXM01088493">
    <property type="protein sequence ID" value="JAH20084.1"/>
    <property type="molecule type" value="Transcribed_RNA"/>
</dbReference>
<keyword evidence="1" id="KW-0472">Membrane</keyword>
<keyword evidence="1" id="KW-1133">Transmembrane helix</keyword>
<feature type="transmembrane region" description="Helical" evidence="1">
    <location>
        <begin position="12"/>
        <end position="30"/>
    </location>
</feature>
<dbReference type="AlphaFoldDB" id="A0A0E9QTC5"/>
<evidence type="ECO:0000256" key="1">
    <source>
        <dbReference type="SAM" id="Phobius"/>
    </source>
</evidence>
<proteinExistence type="predicted"/>
<organism evidence="2">
    <name type="scientific">Anguilla anguilla</name>
    <name type="common">European freshwater eel</name>
    <name type="synonym">Muraena anguilla</name>
    <dbReference type="NCBI Taxonomy" id="7936"/>
    <lineage>
        <taxon>Eukaryota</taxon>
        <taxon>Metazoa</taxon>
        <taxon>Chordata</taxon>
        <taxon>Craniata</taxon>
        <taxon>Vertebrata</taxon>
        <taxon>Euteleostomi</taxon>
        <taxon>Actinopterygii</taxon>
        <taxon>Neopterygii</taxon>
        <taxon>Teleostei</taxon>
        <taxon>Anguilliformes</taxon>
        <taxon>Anguillidae</taxon>
        <taxon>Anguilla</taxon>
    </lineage>
</organism>
<evidence type="ECO:0000313" key="2">
    <source>
        <dbReference type="EMBL" id="JAH20084.1"/>
    </source>
</evidence>
<accession>A0A0E9QTC5</accession>
<sequence>MRCLTCKQSLVFIIMTALYGYIYISIYILLKYYSSRGHSANYHGYIH</sequence>
<protein>
    <submittedName>
        <fullName evidence="2">Uncharacterized protein</fullName>
    </submittedName>
</protein>
<name>A0A0E9QTC5_ANGAN</name>
<reference evidence="2" key="1">
    <citation type="submission" date="2014-11" db="EMBL/GenBank/DDBJ databases">
        <authorList>
            <person name="Amaro Gonzalez C."/>
        </authorList>
    </citation>
    <scope>NUCLEOTIDE SEQUENCE</scope>
</reference>
<keyword evidence="1" id="KW-0812">Transmembrane</keyword>